<dbReference type="SUPFAM" id="SSF53335">
    <property type="entry name" value="S-adenosyl-L-methionine-dependent methyltransferases"/>
    <property type="match status" value="1"/>
</dbReference>
<accession>A0A5C1YBI8</accession>
<evidence type="ECO:0000256" key="2">
    <source>
        <dbReference type="ARBA" id="ARBA00022679"/>
    </source>
</evidence>
<name>A0A5C1YBI8_9MICO</name>
<sequence length="292" mass="32813">MVDAPEPVSLREGEWLERNRARWDEVVPLHVASPMYDHTALRDGRGRLSTPAEEAELADYAPDGWSGLRVLHLQCHFGGDTLVLAQRGAEVVGLDFSWPAIEQARAEAAELGLTGRARFVHANLYDARHALPDPEGFDIVYTTWGTITWLPDVAEWARIIAWFLKPGGRLYFADSHPAAWSLDDPESGEGLPQLRYPYFSDGRPEVLDEQGDYADGDAVLENTVTWEWAHPTSEVLTALLDAGLRLDFFHEHDRTPWRMFQALVEVEPGLWGWPAQRWMPLGFSLGATRTAS</sequence>
<keyword evidence="5" id="KW-1185">Reference proteome</keyword>
<evidence type="ECO:0000313" key="4">
    <source>
        <dbReference type="EMBL" id="QEO10499.1"/>
    </source>
</evidence>
<dbReference type="InterPro" id="IPR041698">
    <property type="entry name" value="Methyltransf_25"/>
</dbReference>
<dbReference type="InterPro" id="IPR029063">
    <property type="entry name" value="SAM-dependent_MTases_sf"/>
</dbReference>
<reference evidence="4 5" key="1">
    <citation type="submission" date="2019-09" db="EMBL/GenBank/DDBJ databases">
        <title>Genome sequencing of strain KACC 19322.</title>
        <authorList>
            <person name="Heo J."/>
            <person name="Kim S.-J."/>
            <person name="Kim J.-S."/>
            <person name="Hong S.-B."/>
            <person name="Kwon S.-W."/>
        </authorList>
    </citation>
    <scope>NUCLEOTIDE SEQUENCE [LARGE SCALE GENOMIC DNA]</scope>
    <source>
        <strain evidence="4 5">KACC 19322</strain>
    </source>
</reference>
<gene>
    <name evidence="4" type="ORF">FLP23_11095</name>
</gene>
<dbReference type="OrthoDB" id="8385759at2"/>
<dbReference type="AlphaFoldDB" id="A0A5C1YBI8"/>
<feature type="domain" description="Methyltransferase" evidence="3">
    <location>
        <begin position="70"/>
        <end position="168"/>
    </location>
</feature>
<evidence type="ECO:0000313" key="5">
    <source>
        <dbReference type="Proteomes" id="UP000322159"/>
    </source>
</evidence>
<keyword evidence="2 4" id="KW-0808">Transferase</keyword>
<dbReference type="Gene3D" id="3.40.50.150">
    <property type="entry name" value="Vaccinia Virus protein VP39"/>
    <property type="match status" value="1"/>
</dbReference>
<dbReference type="PANTHER" id="PTHR43861">
    <property type="entry name" value="TRANS-ACONITATE 2-METHYLTRANSFERASE-RELATED"/>
    <property type="match status" value="1"/>
</dbReference>
<dbReference type="KEGG" id="lyk:FLP23_11095"/>
<dbReference type="GO" id="GO:0032259">
    <property type="term" value="P:methylation"/>
    <property type="evidence" value="ECO:0007669"/>
    <property type="project" value="UniProtKB-KW"/>
</dbReference>
<evidence type="ECO:0000256" key="1">
    <source>
        <dbReference type="ARBA" id="ARBA00022603"/>
    </source>
</evidence>
<organism evidence="4 5">
    <name type="scientific">Protaetiibacter larvae</name>
    <dbReference type="NCBI Taxonomy" id="2592654"/>
    <lineage>
        <taxon>Bacteria</taxon>
        <taxon>Bacillati</taxon>
        <taxon>Actinomycetota</taxon>
        <taxon>Actinomycetes</taxon>
        <taxon>Micrococcales</taxon>
        <taxon>Microbacteriaceae</taxon>
        <taxon>Protaetiibacter</taxon>
    </lineage>
</organism>
<dbReference type="EMBL" id="CP043504">
    <property type="protein sequence ID" value="QEO10499.1"/>
    <property type="molecule type" value="Genomic_DNA"/>
</dbReference>
<proteinExistence type="predicted"/>
<evidence type="ECO:0000259" key="3">
    <source>
        <dbReference type="Pfam" id="PF13649"/>
    </source>
</evidence>
<keyword evidence="1 4" id="KW-0489">Methyltransferase</keyword>
<dbReference type="Pfam" id="PF13649">
    <property type="entry name" value="Methyltransf_25"/>
    <property type="match status" value="1"/>
</dbReference>
<dbReference type="GO" id="GO:0008168">
    <property type="term" value="F:methyltransferase activity"/>
    <property type="evidence" value="ECO:0007669"/>
    <property type="project" value="UniProtKB-KW"/>
</dbReference>
<dbReference type="CDD" id="cd02440">
    <property type="entry name" value="AdoMet_MTases"/>
    <property type="match status" value="1"/>
</dbReference>
<dbReference type="Proteomes" id="UP000322159">
    <property type="component" value="Chromosome"/>
</dbReference>
<dbReference type="RefSeq" id="WP_149325916.1">
    <property type="nucleotide sequence ID" value="NZ_CP043504.1"/>
</dbReference>
<dbReference type="PANTHER" id="PTHR43861:SF1">
    <property type="entry name" value="TRANS-ACONITATE 2-METHYLTRANSFERASE"/>
    <property type="match status" value="1"/>
</dbReference>
<protein>
    <submittedName>
        <fullName evidence="4">Class I SAM-dependent methyltransferase</fullName>
    </submittedName>
</protein>